<dbReference type="Proteomes" id="UP000324897">
    <property type="component" value="Unassembled WGS sequence"/>
</dbReference>
<organism evidence="1 2">
    <name type="scientific">Eragrostis curvula</name>
    <name type="common">weeping love grass</name>
    <dbReference type="NCBI Taxonomy" id="38414"/>
    <lineage>
        <taxon>Eukaryota</taxon>
        <taxon>Viridiplantae</taxon>
        <taxon>Streptophyta</taxon>
        <taxon>Embryophyta</taxon>
        <taxon>Tracheophyta</taxon>
        <taxon>Spermatophyta</taxon>
        <taxon>Magnoliopsida</taxon>
        <taxon>Liliopsida</taxon>
        <taxon>Poales</taxon>
        <taxon>Poaceae</taxon>
        <taxon>PACMAD clade</taxon>
        <taxon>Chloridoideae</taxon>
        <taxon>Eragrostideae</taxon>
        <taxon>Eragrostidinae</taxon>
        <taxon>Eragrostis</taxon>
    </lineage>
</organism>
<feature type="non-terminal residue" evidence="1">
    <location>
        <position position="1"/>
    </location>
</feature>
<accession>A0A5J9WLH4</accession>
<gene>
    <name evidence="1" type="ORF">EJB05_03281</name>
</gene>
<name>A0A5J9WLH4_9POAL</name>
<evidence type="ECO:0000313" key="1">
    <source>
        <dbReference type="EMBL" id="TVU48727.1"/>
    </source>
</evidence>
<dbReference type="AlphaFoldDB" id="A0A5J9WLH4"/>
<dbReference type="EMBL" id="RWGY01000003">
    <property type="protein sequence ID" value="TVU48727.1"/>
    <property type="molecule type" value="Genomic_DNA"/>
</dbReference>
<dbReference type="Gramene" id="TVU48727">
    <property type="protein sequence ID" value="TVU48727"/>
    <property type="gene ID" value="EJB05_03281"/>
</dbReference>
<comment type="caution">
    <text evidence="1">The sequence shown here is derived from an EMBL/GenBank/DDBJ whole genome shotgun (WGS) entry which is preliminary data.</text>
</comment>
<protein>
    <submittedName>
        <fullName evidence="1">Uncharacterized protein</fullName>
    </submittedName>
</protein>
<proteinExistence type="predicted"/>
<reference evidence="1 2" key="1">
    <citation type="journal article" date="2019" name="Sci. Rep.">
        <title>A high-quality genome of Eragrostis curvula grass provides insights into Poaceae evolution and supports new strategies to enhance forage quality.</title>
        <authorList>
            <person name="Carballo J."/>
            <person name="Santos B.A.C.M."/>
            <person name="Zappacosta D."/>
            <person name="Garbus I."/>
            <person name="Selva J.P."/>
            <person name="Gallo C.A."/>
            <person name="Diaz A."/>
            <person name="Albertini E."/>
            <person name="Caccamo M."/>
            <person name="Echenique V."/>
        </authorList>
    </citation>
    <scope>NUCLEOTIDE SEQUENCE [LARGE SCALE GENOMIC DNA]</scope>
    <source>
        <strain evidence="2">cv. Victoria</strain>
        <tissue evidence="1">Leaf</tissue>
    </source>
</reference>
<keyword evidence="2" id="KW-1185">Reference proteome</keyword>
<evidence type="ECO:0000313" key="2">
    <source>
        <dbReference type="Proteomes" id="UP000324897"/>
    </source>
</evidence>
<sequence>MAEDSRRALSRVGGLSITSLRTELNIPRMECRIEVIIVRACFYFQLQNYQRLRKNDVQAKQITFRTSRRTDISSRYIRRKHFVNLIGGCL</sequence>